<evidence type="ECO:0000256" key="4">
    <source>
        <dbReference type="SAM" id="SignalP"/>
    </source>
</evidence>
<evidence type="ECO:0000259" key="5">
    <source>
        <dbReference type="Pfam" id="PF25967"/>
    </source>
</evidence>
<dbReference type="PANTHER" id="PTHR30097">
    <property type="entry name" value="CATION EFFLUX SYSTEM PROTEIN CUSB"/>
    <property type="match status" value="1"/>
</dbReference>
<dbReference type="EMBL" id="WTVP01000041">
    <property type="protein sequence ID" value="NMG16622.1"/>
    <property type="molecule type" value="Genomic_DNA"/>
</dbReference>
<keyword evidence="7" id="KW-1185">Reference proteome</keyword>
<evidence type="ECO:0000313" key="6">
    <source>
        <dbReference type="EMBL" id="NMG16622.1"/>
    </source>
</evidence>
<gene>
    <name evidence="6" type="ORF">GPA24_13920</name>
</gene>
<evidence type="ECO:0000256" key="1">
    <source>
        <dbReference type="ARBA" id="ARBA00022448"/>
    </source>
</evidence>
<evidence type="ECO:0000256" key="2">
    <source>
        <dbReference type="SAM" id="Coils"/>
    </source>
</evidence>
<keyword evidence="4" id="KW-0732">Signal</keyword>
<keyword evidence="2" id="KW-0175">Coiled coil</keyword>
<feature type="region of interest" description="Disordered" evidence="3">
    <location>
        <begin position="44"/>
        <end position="63"/>
    </location>
</feature>
<dbReference type="SUPFAM" id="SSF111369">
    <property type="entry name" value="HlyD-like secretion proteins"/>
    <property type="match status" value="1"/>
</dbReference>
<feature type="domain" description="Multidrug resistance protein MdtA-like C-terminal permuted SH3" evidence="5">
    <location>
        <begin position="323"/>
        <end position="379"/>
    </location>
</feature>
<evidence type="ECO:0000313" key="7">
    <source>
        <dbReference type="Proteomes" id="UP000633943"/>
    </source>
</evidence>
<dbReference type="PANTHER" id="PTHR30097:SF4">
    <property type="entry name" value="SLR6042 PROTEIN"/>
    <property type="match status" value="1"/>
</dbReference>
<protein>
    <submittedName>
        <fullName evidence="6">HlyD family efflux transporter periplasmic adaptor subunit</fullName>
    </submittedName>
</protein>
<evidence type="ECO:0000256" key="3">
    <source>
        <dbReference type="SAM" id="MobiDB-lite"/>
    </source>
</evidence>
<keyword evidence="1" id="KW-0813">Transport</keyword>
<dbReference type="InterPro" id="IPR058627">
    <property type="entry name" value="MdtA-like_C"/>
</dbReference>
<feature type="signal peptide" evidence="4">
    <location>
        <begin position="1"/>
        <end position="37"/>
    </location>
</feature>
<feature type="coiled-coil region" evidence="2">
    <location>
        <begin position="144"/>
        <end position="173"/>
    </location>
</feature>
<accession>A0ABX1NYX6</accession>
<feature type="chain" id="PRO_5047072314" evidence="4">
    <location>
        <begin position="38"/>
        <end position="386"/>
    </location>
</feature>
<sequence>MNNERSRPVKQISPRAACVVAAIAALFATLGAVPALADAGHDHGGEAPLVGSPNAPKRQPNGSVFLPKLAQRQLGVRTIVAEERELPQSHQWVGRVVMDPNAGGKVQPTVAGRIEAGPRGLPVLGQAVKKGEVLAVVRPSAGAIERAEQRAQAAQLRASLALEKQRLARLEALEGSVPRKEVDAARFEVASLGERLTAIGGSLTTTESLVAPVSGVIATSDSVAGQVVEAGHVLFEIVDPARLQVEAVAHDATLAASVAGASASVDGGRTSFPLAWIGAGRALRDQALPVLFHTVDGNVPPLNLGQPVQVVVQTRERIRGIPVPAAALVKNPANQEIVWVHTSAERFAPRTVRYRMLDGATASITAGLAAGDRVVVEGAPLVNQVR</sequence>
<dbReference type="Pfam" id="PF25967">
    <property type="entry name" value="RND-MFP_C"/>
    <property type="match status" value="1"/>
</dbReference>
<dbReference type="InterPro" id="IPR051909">
    <property type="entry name" value="MFP_Cation_Efflux"/>
</dbReference>
<name>A0ABX1NYX6_9RHOO</name>
<proteinExistence type="predicted"/>
<dbReference type="Gene3D" id="2.40.420.20">
    <property type="match status" value="1"/>
</dbReference>
<organism evidence="6 7">
    <name type="scientific">Aromatoleum bremense</name>
    <dbReference type="NCBI Taxonomy" id="76115"/>
    <lineage>
        <taxon>Bacteria</taxon>
        <taxon>Pseudomonadati</taxon>
        <taxon>Pseudomonadota</taxon>
        <taxon>Betaproteobacteria</taxon>
        <taxon>Rhodocyclales</taxon>
        <taxon>Rhodocyclaceae</taxon>
        <taxon>Aromatoleum</taxon>
    </lineage>
</organism>
<dbReference type="Proteomes" id="UP000633943">
    <property type="component" value="Unassembled WGS sequence"/>
</dbReference>
<dbReference type="Gene3D" id="2.40.50.100">
    <property type="match status" value="1"/>
</dbReference>
<comment type="caution">
    <text evidence="6">The sequence shown here is derived from an EMBL/GenBank/DDBJ whole genome shotgun (WGS) entry which is preliminary data.</text>
</comment>
<reference evidence="6 7" key="1">
    <citation type="submission" date="2019-12" db="EMBL/GenBank/DDBJ databases">
        <title>Comparative genomics gives insights into the taxonomy of the Azoarcus-Aromatoleum group and reveals separate origins of nif in the plant-associated Azoarcus and non-plant-associated Aromatoleum sub-groups.</title>
        <authorList>
            <person name="Lafos M."/>
            <person name="Maluk M."/>
            <person name="Batista M."/>
            <person name="Junghare M."/>
            <person name="Carmona M."/>
            <person name="Faoro H."/>
            <person name="Cruz L.M."/>
            <person name="Battistoni F."/>
            <person name="De Souza E."/>
            <person name="Pedrosa F."/>
            <person name="Chen W.-M."/>
            <person name="Poole P.S."/>
            <person name="Dixon R.A."/>
            <person name="James E.K."/>
        </authorList>
    </citation>
    <scope>NUCLEOTIDE SEQUENCE [LARGE SCALE GENOMIC DNA]</scope>
    <source>
        <strain evidence="6 7">PbN1</strain>
    </source>
</reference>